<comment type="similarity">
    <text evidence="2 11">Belongs to the ubiquitin-activating E1 family. UBA3 subfamily.</text>
</comment>
<reference evidence="14" key="1">
    <citation type="submission" date="2022-11" db="UniProtKB">
        <authorList>
            <consortium name="WormBaseParasite"/>
        </authorList>
    </citation>
    <scope>IDENTIFICATION</scope>
</reference>
<sequence length="224" mass="24844">QDKNDDFYRSFNLIVCGLDSIVARRWLNGMIVGLLNYDDEGNLNPGTIIPIIDGGTEGFKGNARVILPGYSPCIECTINLYPPQVNFPLCTIAHTPRLPEHCVEYVKVIQWEKDAPFKGAALDGDDPSHVEWVFDEATKRAEQYSINGVTYRLTQGVLKRIIPAVASTNAVIAAACAFEAFKLASNIALPLNNYVNFSDVEGIFMGAVSMEKRVNYLNRLSRLK</sequence>
<dbReference type="InterPro" id="IPR033127">
    <property type="entry name" value="UBQ-activ_enz_E1_Cys_AS"/>
</dbReference>
<evidence type="ECO:0000256" key="10">
    <source>
        <dbReference type="PROSITE-ProRule" id="PRU10132"/>
    </source>
</evidence>
<feature type="domain" description="THIF-type NAD/FAD binding fold" evidence="12">
    <location>
        <begin position="3"/>
        <end position="203"/>
    </location>
</feature>
<evidence type="ECO:0000256" key="2">
    <source>
        <dbReference type="ARBA" id="ARBA00006310"/>
    </source>
</evidence>
<dbReference type="InterPro" id="IPR035985">
    <property type="entry name" value="Ubiquitin-activating_enz"/>
</dbReference>
<keyword evidence="13" id="KW-1185">Reference proteome</keyword>
<accession>A0A914UYT7</accession>
<evidence type="ECO:0000256" key="7">
    <source>
        <dbReference type="ARBA" id="ARBA00022840"/>
    </source>
</evidence>
<dbReference type="Proteomes" id="UP000887566">
    <property type="component" value="Unplaced"/>
</dbReference>
<protein>
    <recommendedName>
        <fullName evidence="3 11">NEDD8-activating enzyme E1 catalytic subunit</fullName>
        <ecNumber evidence="8 11">6.2.1.64</ecNumber>
    </recommendedName>
</protein>
<dbReference type="Gene3D" id="1.10.10.520">
    <property type="entry name" value="Ubiquitin activating enzymes (Uba3). Chain: B, domain 2"/>
    <property type="match status" value="1"/>
</dbReference>
<evidence type="ECO:0000259" key="12">
    <source>
        <dbReference type="Pfam" id="PF00899"/>
    </source>
</evidence>
<dbReference type="GO" id="GO:0045116">
    <property type="term" value="P:protein neddylation"/>
    <property type="evidence" value="ECO:0007669"/>
    <property type="project" value="UniProtKB-UniRule"/>
</dbReference>
<keyword evidence="5 11" id="KW-0547">Nucleotide-binding</keyword>
<dbReference type="PROSITE" id="PS00865">
    <property type="entry name" value="UBIQUITIN_ACTIVAT_2"/>
    <property type="match status" value="1"/>
</dbReference>
<keyword evidence="4 11" id="KW-0436">Ligase</keyword>
<evidence type="ECO:0000256" key="11">
    <source>
        <dbReference type="RuleBase" id="RU368009"/>
    </source>
</evidence>
<dbReference type="GO" id="GO:0005737">
    <property type="term" value="C:cytoplasm"/>
    <property type="evidence" value="ECO:0007669"/>
    <property type="project" value="TreeGrafter"/>
</dbReference>
<evidence type="ECO:0000256" key="5">
    <source>
        <dbReference type="ARBA" id="ARBA00022741"/>
    </source>
</evidence>
<dbReference type="GO" id="GO:0019781">
    <property type="term" value="F:NEDD8 activating enzyme activity"/>
    <property type="evidence" value="ECO:0007669"/>
    <property type="project" value="UniProtKB-UniRule"/>
</dbReference>
<evidence type="ECO:0000256" key="3">
    <source>
        <dbReference type="ARBA" id="ARBA00015203"/>
    </source>
</evidence>
<feature type="active site" description="Glycyl thioester intermediate" evidence="10">
    <location>
        <position position="90"/>
    </location>
</feature>
<evidence type="ECO:0000256" key="1">
    <source>
        <dbReference type="ARBA" id="ARBA00005032"/>
    </source>
</evidence>
<dbReference type="Gene3D" id="3.40.50.720">
    <property type="entry name" value="NAD(P)-binding Rossmann-like Domain"/>
    <property type="match status" value="1"/>
</dbReference>
<evidence type="ECO:0000313" key="13">
    <source>
        <dbReference type="Proteomes" id="UP000887566"/>
    </source>
</evidence>
<organism evidence="13 14">
    <name type="scientific">Plectus sambesii</name>
    <dbReference type="NCBI Taxonomy" id="2011161"/>
    <lineage>
        <taxon>Eukaryota</taxon>
        <taxon>Metazoa</taxon>
        <taxon>Ecdysozoa</taxon>
        <taxon>Nematoda</taxon>
        <taxon>Chromadorea</taxon>
        <taxon>Plectida</taxon>
        <taxon>Plectina</taxon>
        <taxon>Plectoidea</taxon>
        <taxon>Plectidae</taxon>
        <taxon>Plectus</taxon>
    </lineage>
</organism>
<dbReference type="SUPFAM" id="SSF69572">
    <property type="entry name" value="Activating enzymes of the ubiquitin-like proteins"/>
    <property type="match status" value="1"/>
</dbReference>
<evidence type="ECO:0000256" key="4">
    <source>
        <dbReference type="ARBA" id="ARBA00022598"/>
    </source>
</evidence>
<dbReference type="InterPro" id="IPR045886">
    <property type="entry name" value="ThiF/MoeB/HesA"/>
</dbReference>
<keyword evidence="7 11" id="KW-0067">ATP-binding</keyword>
<proteinExistence type="inferred from homology"/>
<dbReference type="GO" id="GO:0005634">
    <property type="term" value="C:nucleus"/>
    <property type="evidence" value="ECO:0007669"/>
    <property type="project" value="TreeGrafter"/>
</dbReference>
<dbReference type="GO" id="GO:0005524">
    <property type="term" value="F:ATP binding"/>
    <property type="evidence" value="ECO:0007669"/>
    <property type="project" value="UniProtKB-UniRule"/>
</dbReference>
<name>A0A914UYT7_9BILA</name>
<dbReference type="PANTHER" id="PTHR10953:SF6">
    <property type="entry name" value="NEDD8-ACTIVATING ENZYME E1 CATALYTIC SUBUNIT"/>
    <property type="match status" value="1"/>
</dbReference>
<dbReference type="FunFam" id="1.10.10.520:FF:000001">
    <property type="entry name" value="NEDD8-activating enzyme E1 catalytic subunit"/>
    <property type="match status" value="1"/>
</dbReference>
<dbReference type="InterPro" id="IPR023318">
    <property type="entry name" value="Ub_act_enz_dom_a_sf"/>
</dbReference>
<comment type="catalytic activity">
    <reaction evidence="9 11">
        <text>ATP + [NEDD8 protein] + [E1 NEDD8-activating enzyme]-L-cysteine = AMP + diphosphate + [E1 NEDD8-activating enzyme]-S-[NEDD8 protein]-yl-L-cysteine.</text>
        <dbReference type="EC" id="6.2.1.64"/>
    </reaction>
</comment>
<dbReference type="InterPro" id="IPR000594">
    <property type="entry name" value="ThiF_NAD_FAD-bd"/>
</dbReference>
<evidence type="ECO:0000313" key="14">
    <source>
        <dbReference type="WBParaSite" id="PSAMB.scaffold13754size2137.g35655.t1"/>
    </source>
</evidence>
<dbReference type="Pfam" id="PF00899">
    <property type="entry name" value="ThiF"/>
    <property type="match status" value="1"/>
</dbReference>
<keyword evidence="6 11" id="KW-0833">Ubl conjugation pathway</keyword>
<dbReference type="EC" id="6.2.1.64" evidence="8 11"/>
<comment type="pathway">
    <text evidence="1 11">Protein modification; protein neddylation.</text>
</comment>
<comment type="function">
    <text evidence="11">Catalytic subunit of the dimeric E1 enzyme, which activates NEDD8.</text>
</comment>
<evidence type="ECO:0000256" key="9">
    <source>
        <dbReference type="ARBA" id="ARBA00024626"/>
    </source>
</evidence>
<dbReference type="PANTHER" id="PTHR10953">
    <property type="entry name" value="UBIQUITIN-ACTIVATING ENZYME E1"/>
    <property type="match status" value="1"/>
</dbReference>
<dbReference type="WBParaSite" id="PSAMB.scaffold13754size2137.g35655.t1">
    <property type="protein sequence ID" value="PSAMB.scaffold13754size2137.g35655.t1"/>
    <property type="gene ID" value="PSAMB.scaffold13754size2137.g35655"/>
</dbReference>
<evidence type="ECO:0000256" key="8">
    <source>
        <dbReference type="ARBA" id="ARBA00023624"/>
    </source>
</evidence>
<dbReference type="AlphaFoldDB" id="A0A914UYT7"/>
<evidence type="ECO:0000256" key="6">
    <source>
        <dbReference type="ARBA" id="ARBA00022786"/>
    </source>
</evidence>